<reference evidence="1 2" key="1">
    <citation type="journal article" date="2018" name="Front. Plant Sci.">
        <title>Red Clover (Trifolium pratense) and Zigzag Clover (T. medium) - A Picture of Genomic Similarities and Differences.</title>
        <authorList>
            <person name="Dluhosova J."/>
            <person name="Istvanek J."/>
            <person name="Nedelnik J."/>
            <person name="Repkova J."/>
        </authorList>
    </citation>
    <scope>NUCLEOTIDE SEQUENCE [LARGE SCALE GENOMIC DNA]</scope>
    <source>
        <strain evidence="2">cv. 10/8</strain>
        <tissue evidence="1">Leaf</tissue>
    </source>
</reference>
<comment type="caution">
    <text evidence="1">The sequence shown here is derived from an EMBL/GenBank/DDBJ whole genome shotgun (WGS) entry which is preliminary data.</text>
</comment>
<evidence type="ECO:0000313" key="2">
    <source>
        <dbReference type="Proteomes" id="UP000265520"/>
    </source>
</evidence>
<keyword evidence="2" id="KW-1185">Reference proteome</keyword>
<name>A0A392Q1Z8_9FABA</name>
<protein>
    <submittedName>
        <fullName evidence="1">Putative ribonuclease H protein</fullName>
    </submittedName>
</protein>
<evidence type="ECO:0000313" key="1">
    <source>
        <dbReference type="EMBL" id="MCI17922.1"/>
    </source>
</evidence>
<dbReference type="EMBL" id="LXQA010107636">
    <property type="protein sequence ID" value="MCI17922.1"/>
    <property type="molecule type" value="Genomic_DNA"/>
</dbReference>
<dbReference type="Proteomes" id="UP000265520">
    <property type="component" value="Unassembled WGS sequence"/>
</dbReference>
<dbReference type="AlphaFoldDB" id="A0A392Q1Z8"/>
<sequence length="99" mass="11834">MSNWRKNSHCDPNSLVLTNIPQISQELFTLLLNPISEREVKDALFSMYPYKAPGPDGFQPVFFRNYWNIVAKDVWTSVSYYKLNHEWYHFFFHPGFKVE</sequence>
<organism evidence="1 2">
    <name type="scientific">Trifolium medium</name>
    <dbReference type="NCBI Taxonomy" id="97028"/>
    <lineage>
        <taxon>Eukaryota</taxon>
        <taxon>Viridiplantae</taxon>
        <taxon>Streptophyta</taxon>
        <taxon>Embryophyta</taxon>
        <taxon>Tracheophyta</taxon>
        <taxon>Spermatophyta</taxon>
        <taxon>Magnoliopsida</taxon>
        <taxon>eudicotyledons</taxon>
        <taxon>Gunneridae</taxon>
        <taxon>Pentapetalae</taxon>
        <taxon>rosids</taxon>
        <taxon>fabids</taxon>
        <taxon>Fabales</taxon>
        <taxon>Fabaceae</taxon>
        <taxon>Papilionoideae</taxon>
        <taxon>50 kb inversion clade</taxon>
        <taxon>NPAAA clade</taxon>
        <taxon>Hologalegina</taxon>
        <taxon>IRL clade</taxon>
        <taxon>Trifolieae</taxon>
        <taxon>Trifolium</taxon>
    </lineage>
</organism>
<accession>A0A392Q1Z8</accession>
<proteinExistence type="predicted"/>